<sequence length="105" mass="11763">MEMRHWLLLATLESGHIGPLVVALVRLLFFFSLPSDCFFGSFSVVWNTSRNGRNAEEFEMFKGLGLRGVWRDGGWGPGAKGHARTHACTDAPAEADNPPWRMLRC</sequence>
<organism evidence="1 2">
    <name type="scientific">Sporothrix schenckii 1099-18</name>
    <dbReference type="NCBI Taxonomy" id="1397361"/>
    <lineage>
        <taxon>Eukaryota</taxon>
        <taxon>Fungi</taxon>
        <taxon>Dikarya</taxon>
        <taxon>Ascomycota</taxon>
        <taxon>Pezizomycotina</taxon>
        <taxon>Sordariomycetes</taxon>
        <taxon>Sordariomycetidae</taxon>
        <taxon>Ophiostomatales</taxon>
        <taxon>Ophiostomataceae</taxon>
        <taxon>Sporothrix</taxon>
    </lineage>
</organism>
<dbReference type="RefSeq" id="XP_016586164.1">
    <property type="nucleotide sequence ID" value="XM_016731501.1"/>
</dbReference>
<reference evidence="1 2" key="1">
    <citation type="journal article" date="2014" name="BMC Genomics">
        <title>Comparative genomics of the major fungal agents of human and animal Sporotrichosis: Sporothrix schenckii and Sporothrix brasiliensis.</title>
        <authorList>
            <person name="Teixeira M.M."/>
            <person name="de Almeida L.G."/>
            <person name="Kubitschek-Barreira P."/>
            <person name="Alves F.L."/>
            <person name="Kioshima E.S."/>
            <person name="Abadio A.K."/>
            <person name="Fernandes L."/>
            <person name="Derengowski L.S."/>
            <person name="Ferreira K.S."/>
            <person name="Souza R.C."/>
            <person name="Ruiz J.C."/>
            <person name="de Andrade N.C."/>
            <person name="Paes H.C."/>
            <person name="Nicola A.M."/>
            <person name="Albuquerque P."/>
            <person name="Gerber A.L."/>
            <person name="Martins V.P."/>
            <person name="Peconick L.D."/>
            <person name="Neto A.V."/>
            <person name="Chaucanez C.B."/>
            <person name="Silva P.A."/>
            <person name="Cunha O.L."/>
            <person name="de Oliveira F.F."/>
            <person name="dos Santos T.C."/>
            <person name="Barros A.L."/>
            <person name="Soares M.A."/>
            <person name="de Oliveira L.M."/>
            <person name="Marini M.M."/>
            <person name="Villalobos-Duno H."/>
            <person name="Cunha M.M."/>
            <person name="de Hoog S."/>
            <person name="da Silveira J.F."/>
            <person name="Henrissat B."/>
            <person name="Nino-Vega G.A."/>
            <person name="Cisalpino P.S."/>
            <person name="Mora-Montes H.M."/>
            <person name="Almeida S.R."/>
            <person name="Stajich J.E."/>
            <person name="Lopes-Bezerra L.M."/>
            <person name="Vasconcelos A.T."/>
            <person name="Felipe M.S."/>
        </authorList>
    </citation>
    <scope>NUCLEOTIDE SEQUENCE [LARGE SCALE GENOMIC DNA]</scope>
    <source>
        <strain evidence="1 2">1099-18</strain>
    </source>
</reference>
<comment type="caution">
    <text evidence="1">The sequence shown here is derived from an EMBL/GenBank/DDBJ whole genome shotgun (WGS) entry which is preliminary data.</text>
</comment>
<evidence type="ECO:0000313" key="1">
    <source>
        <dbReference type="EMBL" id="KJR83488.1"/>
    </source>
</evidence>
<dbReference type="EMBL" id="AXCR01000010">
    <property type="protein sequence ID" value="KJR83488.1"/>
    <property type="molecule type" value="Genomic_DNA"/>
</dbReference>
<accession>A0A0F2M1C0</accession>
<dbReference type="KEGG" id="ssck:SPSK_04703"/>
<name>A0A0F2M1C0_SPOSC</name>
<dbReference type="AlphaFoldDB" id="A0A0F2M1C0"/>
<dbReference type="Proteomes" id="UP000033710">
    <property type="component" value="Unassembled WGS sequence"/>
</dbReference>
<gene>
    <name evidence="1" type="ORF">SPSK_04703</name>
</gene>
<reference evidence="1 2" key="2">
    <citation type="journal article" date="2015" name="Eukaryot. Cell">
        <title>Asexual propagation of a virulent clone complex in a human and feline outbreak of sporotrichosis.</title>
        <authorList>
            <person name="Teixeira Mde M."/>
            <person name="Rodrigues A.M."/>
            <person name="Tsui C.K."/>
            <person name="de Almeida L.G."/>
            <person name="Van Diepeningen A.D."/>
            <person name="van den Ende B.G."/>
            <person name="Fernandes G.F."/>
            <person name="Kano R."/>
            <person name="Hamelin R.C."/>
            <person name="Lopes-Bezerra L.M."/>
            <person name="Vasconcelos A.T."/>
            <person name="de Hoog S."/>
            <person name="de Camargo Z.P."/>
            <person name="Felipe M.S."/>
        </authorList>
    </citation>
    <scope>NUCLEOTIDE SEQUENCE [LARGE SCALE GENOMIC DNA]</scope>
    <source>
        <strain evidence="1 2">1099-18</strain>
    </source>
</reference>
<dbReference type="VEuPathDB" id="FungiDB:SPSK_04703"/>
<evidence type="ECO:0000313" key="2">
    <source>
        <dbReference type="Proteomes" id="UP000033710"/>
    </source>
</evidence>
<proteinExistence type="predicted"/>
<dbReference type="GeneID" id="27666778"/>
<protein>
    <submittedName>
        <fullName evidence="1">Uncharacterized protein</fullName>
    </submittedName>
</protein>